<dbReference type="AlphaFoldDB" id="A0A553I5Q7"/>
<accession>A0A553I5Q7</accession>
<evidence type="ECO:0000313" key="2">
    <source>
        <dbReference type="EMBL" id="TRX95536.1"/>
    </source>
</evidence>
<gene>
    <name evidence="2" type="ORF">FHL15_003494</name>
</gene>
<proteinExistence type="predicted"/>
<feature type="compositionally biased region" description="Basic and acidic residues" evidence="1">
    <location>
        <begin position="32"/>
        <end position="48"/>
    </location>
</feature>
<organism evidence="2 3">
    <name type="scientific">Xylaria flabelliformis</name>
    <dbReference type="NCBI Taxonomy" id="2512241"/>
    <lineage>
        <taxon>Eukaryota</taxon>
        <taxon>Fungi</taxon>
        <taxon>Dikarya</taxon>
        <taxon>Ascomycota</taxon>
        <taxon>Pezizomycotina</taxon>
        <taxon>Sordariomycetes</taxon>
        <taxon>Xylariomycetidae</taxon>
        <taxon>Xylariales</taxon>
        <taxon>Xylariaceae</taxon>
        <taxon>Xylaria</taxon>
    </lineage>
</organism>
<dbReference type="PANTHER" id="PTHR42090:SF1">
    <property type="match status" value="1"/>
</dbReference>
<protein>
    <submittedName>
        <fullName evidence="2">Uncharacterized protein</fullName>
    </submittedName>
</protein>
<evidence type="ECO:0000256" key="1">
    <source>
        <dbReference type="SAM" id="MobiDB-lite"/>
    </source>
</evidence>
<dbReference type="OrthoDB" id="423498at2759"/>
<dbReference type="PANTHER" id="PTHR42090">
    <property type="match status" value="1"/>
</dbReference>
<sequence length="136" mass="14498">MSGIRTSIFRTARVLPSHTSRLLHQTAVSRIPYKDDMDRESLKPKAHEYTQSGTDDEMAAQHDDAAFNPNKTSPGAERNTAAQGAEQKSKQSPLDASPADYSFAKGGEAKGEGGPQRAEKSKSSGSGNAHKAGKVN</sequence>
<name>A0A553I5Q7_9PEZI</name>
<dbReference type="Proteomes" id="UP000319160">
    <property type="component" value="Unassembled WGS sequence"/>
</dbReference>
<keyword evidence="3" id="KW-1185">Reference proteome</keyword>
<dbReference type="STRING" id="2512241.A0A553I5Q7"/>
<dbReference type="EMBL" id="VFLP01000015">
    <property type="protein sequence ID" value="TRX95536.1"/>
    <property type="molecule type" value="Genomic_DNA"/>
</dbReference>
<evidence type="ECO:0000313" key="3">
    <source>
        <dbReference type="Proteomes" id="UP000319160"/>
    </source>
</evidence>
<reference evidence="3" key="1">
    <citation type="submission" date="2019-06" db="EMBL/GenBank/DDBJ databases">
        <title>Draft genome sequence of the griseofulvin-producing fungus Xylaria cubensis strain G536.</title>
        <authorList>
            <person name="Mead M.E."/>
            <person name="Raja H.A."/>
            <person name="Steenwyk J.L."/>
            <person name="Knowles S.L."/>
            <person name="Oberlies N.H."/>
            <person name="Rokas A."/>
        </authorList>
    </citation>
    <scope>NUCLEOTIDE SEQUENCE [LARGE SCALE GENOMIC DNA]</scope>
    <source>
        <strain evidence="3">G536</strain>
    </source>
</reference>
<comment type="caution">
    <text evidence="2">The sequence shown here is derived from an EMBL/GenBank/DDBJ whole genome shotgun (WGS) entry which is preliminary data.</text>
</comment>
<feature type="region of interest" description="Disordered" evidence="1">
    <location>
        <begin position="31"/>
        <end position="136"/>
    </location>
</feature>
<feature type="compositionally biased region" description="Basic and acidic residues" evidence="1">
    <location>
        <begin position="107"/>
        <end position="122"/>
    </location>
</feature>